<dbReference type="EMBL" id="JAINDJ010000004">
    <property type="protein sequence ID" value="KAG9450508.1"/>
    <property type="molecule type" value="Genomic_DNA"/>
</dbReference>
<dbReference type="GO" id="GO:0030247">
    <property type="term" value="F:polysaccharide binding"/>
    <property type="evidence" value="ECO:0007669"/>
    <property type="project" value="InterPro"/>
</dbReference>
<keyword evidence="4" id="KW-1133">Transmembrane helix</keyword>
<feature type="transmembrane region" description="Helical" evidence="4">
    <location>
        <begin position="278"/>
        <end position="294"/>
    </location>
</feature>
<evidence type="ECO:0000259" key="6">
    <source>
        <dbReference type="Pfam" id="PF13947"/>
    </source>
</evidence>
<dbReference type="InterPro" id="IPR032872">
    <property type="entry name" value="WAK_assoc_C"/>
</dbReference>
<comment type="subcellular location">
    <subcellularLocation>
        <location evidence="1">Membrane</location>
        <topology evidence="1">Single-pass membrane protein</topology>
    </subcellularLocation>
</comment>
<evidence type="ECO:0000256" key="2">
    <source>
        <dbReference type="ARBA" id="ARBA00022729"/>
    </source>
</evidence>
<organism evidence="8 9">
    <name type="scientific">Aristolochia fimbriata</name>
    <name type="common">White veined hardy Dutchman's pipe vine</name>
    <dbReference type="NCBI Taxonomy" id="158543"/>
    <lineage>
        <taxon>Eukaryota</taxon>
        <taxon>Viridiplantae</taxon>
        <taxon>Streptophyta</taxon>
        <taxon>Embryophyta</taxon>
        <taxon>Tracheophyta</taxon>
        <taxon>Spermatophyta</taxon>
        <taxon>Magnoliopsida</taxon>
        <taxon>Magnoliidae</taxon>
        <taxon>Piperales</taxon>
        <taxon>Aristolochiaceae</taxon>
        <taxon>Aristolochia</taxon>
    </lineage>
</organism>
<dbReference type="PANTHER" id="PTHR33138">
    <property type="entry name" value="OS01G0690200 PROTEIN"/>
    <property type="match status" value="1"/>
</dbReference>
<keyword evidence="2 5" id="KW-0732">Signal</keyword>
<feature type="domain" description="Wall-associated receptor kinase C-terminal" evidence="7">
    <location>
        <begin position="174"/>
        <end position="250"/>
    </location>
</feature>
<name>A0AAV7EP34_ARIFI</name>
<dbReference type="PANTHER" id="PTHR33138:SF75">
    <property type="entry name" value="WALL-ASSOCIATED RECEPTOR KINASE GALACTURONAN-BINDING DOMAIN-CONTAINING PROTEIN"/>
    <property type="match status" value="1"/>
</dbReference>
<keyword evidence="4" id="KW-0472">Membrane</keyword>
<feature type="domain" description="Wall-associated receptor kinase galacturonan-binding" evidence="6">
    <location>
        <begin position="36"/>
        <end position="102"/>
    </location>
</feature>
<evidence type="ECO:0000256" key="5">
    <source>
        <dbReference type="SAM" id="SignalP"/>
    </source>
</evidence>
<dbReference type="AlphaFoldDB" id="A0AAV7EP34"/>
<feature type="signal peptide" evidence="5">
    <location>
        <begin position="1"/>
        <end position="27"/>
    </location>
</feature>
<reference evidence="8 9" key="1">
    <citation type="submission" date="2021-07" db="EMBL/GenBank/DDBJ databases">
        <title>The Aristolochia fimbriata genome: insights into angiosperm evolution, floral development and chemical biosynthesis.</title>
        <authorList>
            <person name="Jiao Y."/>
        </authorList>
    </citation>
    <scope>NUCLEOTIDE SEQUENCE [LARGE SCALE GENOMIC DNA]</scope>
    <source>
        <strain evidence="8">IBCAS-2021</strain>
        <tissue evidence="8">Leaf</tissue>
    </source>
</reference>
<dbReference type="Pfam" id="PF14380">
    <property type="entry name" value="WAK_assoc"/>
    <property type="match status" value="1"/>
</dbReference>
<feature type="chain" id="PRO_5043608315" evidence="5">
    <location>
        <begin position="28"/>
        <end position="295"/>
    </location>
</feature>
<evidence type="ECO:0000256" key="4">
    <source>
        <dbReference type="SAM" id="Phobius"/>
    </source>
</evidence>
<proteinExistence type="predicted"/>
<gene>
    <name evidence="8" type="ORF">H6P81_010473</name>
</gene>
<protein>
    <submittedName>
        <fullName evidence="8">Uncharacterized protein</fullName>
    </submittedName>
</protein>
<evidence type="ECO:0000256" key="1">
    <source>
        <dbReference type="ARBA" id="ARBA00004167"/>
    </source>
</evidence>
<keyword evidence="3" id="KW-0325">Glycoprotein</keyword>
<evidence type="ECO:0000256" key="3">
    <source>
        <dbReference type="ARBA" id="ARBA00023180"/>
    </source>
</evidence>
<dbReference type="InterPro" id="IPR025287">
    <property type="entry name" value="WAK_GUB"/>
</dbReference>
<comment type="caution">
    <text evidence="8">The sequence shown here is derived from an EMBL/GenBank/DDBJ whole genome shotgun (WGS) entry which is preliminary data.</text>
</comment>
<dbReference type="GO" id="GO:0016020">
    <property type="term" value="C:membrane"/>
    <property type="evidence" value="ECO:0007669"/>
    <property type="project" value="UniProtKB-SubCell"/>
</dbReference>
<evidence type="ECO:0000313" key="9">
    <source>
        <dbReference type="Proteomes" id="UP000825729"/>
    </source>
</evidence>
<evidence type="ECO:0000259" key="7">
    <source>
        <dbReference type="Pfam" id="PF14380"/>
    </source>
</evidence>
<accession>A0AAV7EP34</accession>
<evidence type="ECO:0000313" key="8">
    <source>
        <dbReference type="EMBL" id="KAG9450508.1"/>
    </source>
</evidence>
<dbReference type="Pfam" id="PF13947">
    <property type="entry name" value="GUB_WAK_bind"/>
    <property type="match status" value="1"/>
</dbReference>
<keyword evidence="9" id="KW-1185">Reference proteome</keyword>
<sequence>MDPSPPLLVCVFLFFLSSTLLINSVFAFEDETYSDCAPFPFKCGSITNITYPFLADGRRAACGHPSFYLTCENENDSPVISVSSMPFVVRDINYNTRALTLVSKDIIDADCPIPYKSPSLDTSTFLYATEDQYVNVYFKCSANLTDPDFREIPCLRDIDVEGRPGYYTLPSSPDPPSWFGKCNASTIDVLDVGLKRLQQKNSSSTFGNVVNEGFRLTWDAGDRWCNECIESGGRCGYNAEPGEISCLCPDEAHWGTCKGRSLTDRSAASGVVLINHDLKIIVFCLIWIVNLFVML</sequence>
<dbReference type="Proteomes" id="UP000825729">
    <property type="component" value="Unassembled WGS sequence"/>
</dbReference>
<keyword evidence="4" id="KW-0812">Transmembrane</keyword>